<evidence type="ECO:0000313" key="4">
    <source>
        <dbReference type="Proteomes" id="UP001174936"/>
    </source>
</evidence>
<evidence type="ECO:0000256" key="2">
    <source>
        <dbReference type="SAM" id="Phobius"/>
    </source>
</evidence>
<keyword evidence="2" id="KW-0472">Membrane</keyword>
<feature type="transmembrane region" description="Helical" evidence="2">
    <location>
        <begin position="25"/>
        <end position="50"/>
    </location>
</feature>
<feature type="region of interest" description="Disordered" evidence="1">
    <location>
        <begin position="72"/>
        <end position="112"/>
    </location>
</feature>
<keyword evidence="4" id="KW-1185">Reference proteome</keyword>
<keyword evidence="2" id="KW-1133">Transmembrane helix</keyword>
<name>A0AA40CJ92_9PEZI</name>
<comment type="caution">
    <text evidence="3">The sequence shown here is derived from an EMBL/GenBank/DDBJ whole genome shotgun (WGS) entry which is preliminary data.</text>
</comment>
<proteinExistence type="predicted"/>
<evidence type="ECO:0000256" key="1">
    <source>
        <dbReference type="SAM" id="MobiDB-lite"/>
    </source>
</evidence>
<sequence>MADPKSDSTTWFSVLSLVPPEYHYILHRISMFFVGLACVIITPIIGLIIYDLSLWFCRLLAGMVGNLRSPQQETVAPHAPLKDRASGPEKVASTLPENASKPRGSSEKTKLR</sequence>
<gene>
    <name evidence="3" type="ORF">B0T16DRAFT_461042</name>
</gene>
<dbReference type="Proteomes" id="UP001174936">
    <property type="component" value="Unassembled WGS sequence"/>
</dbReference>
<dbReference type="EMBL" id="JAULSV010000006">
    <property type="protein sequence ID" value="KAK0640911.1"/>
    <property type="molecule type" value="Genomic_DNA"/>
</dbReference>
<keyword evidence="2" id="KW-0812">Transmembrane</keyword>
<dbReference type="AlphaFoldDB" id="A0AA40CJ92"/>
<organism evidence="3 4">
    <name type="scientific">Cercophora newfieldiana</name>
    <dbReference type="NCBI Taxonomy" id="92897"/>
    <lineage>
        <taxon>Eukaryota</taxon>
        <taxon>Fungi</taxon>
        <taxon>Dikarya</taxon>
        <taxon>Ascomycota</taxon>
        <taxon>Pezizomycotina</taxon>
        <taxon>Sordariomycetes</taxon>
        <taxon>Sordariomycetidae</taxon>
        <taxon>Sordariales</taxon>
        <taxon>Lasiosphaeriaceae</taxon>
        <taxon>Cercophora</taxon>
    </lineage>
</organism>
<accession>A0AA40CJ92</accession>
<evidence type="ECO:0000313" key="3">
    <source>
        <dbReference type="EMBL" id="KAK0640911.1"/>
    </source>
</evidence>
<protein>
    <submittedName>
        <fullName evidence="3">Uncharacterized protein</fullName>
    </submittedName>
</protein>
<reference evidence="3" key="1">
    <citation type="submission" date="2023-06" db="EMBL/GenBank/DDBJ databases">
        <title>Genome-scale phylogeny and comparative genomics of the fungal order Sordariales.</title>
        <authorList>
            <consortium name="Lawrence Berkeley National Laboratory"/>
            <person name="Hensen N."/>
            <person name="Bonometti L."/>
            <person name="Westerberg I."/>
            <person name="Brannstrom I.O."/>
            <person name="Guillou S."/>
            <person name="Cros-Aarteil S."/>
            <person name="Calhoun S."/>
            <person name="Haridas S."/>
            <person name="Kuo A."/>
            <person name="Mondo S."/>
            <person name="Pangilinan J."/>
            <person name="Riley R."/>
            <person name="Labutti K."/>
            <person name="Andreopoulos B."/>
            <person name="Lipzen A."/>
            <person name="Chen C."/>
            <person name="Yanf M."/>
            <person name="Daum C."/>
            <person name="Ng V."/>
            <person name="Clum A."/>
            <person name="Steindorff A."/>
            <person name="Ohm R."/>
            <person name="Martin F."/>
            <person name="Silar P."/>
            <person name="Natvig D."/>
            <person name="Lalanne C."/>
            <person name="Gautier V."/>
            <person name="Ament-Velasquez S.L."/>
            <person name="Kruys A."/>
            <person name="Hutchinson M.I."/>
            <person name="Powell A.J."/>
            <person name="Barry K."/>
            <person name="Miller A.N."/>
            <person name="Grigoriev I.V."/>
            <person name="Debuchy R."/>
            <person name="Gladieux P."/>
            <person name="Thoren M.H."/>
            <person name="Johannesson H."/>
        </authorList>
    </citation>
    <scope>NUCLEOTIDE SEQUENCE</scope>
    <source>
        <strain evidence="3">SMH2532-1</strain>
    </source>
</reference>